<feature type="region of interest" description="Disordered" evidence="1">
    <location>
        <begin position="59"/>
        <end position="81"/>
    </location>
</feature>
<accession>A0A2T0IGA3</accession>
<gene>
    <name evidence="2" type="ORF">C7A10_06050</name>
</gene>
<name>A0A2T0IGA3_PSEFL</name>
<dbReference type="AlphaFoldDB" id="A0A2T0IGA3"/>
<dbReference type="Proteomes" id="UP000239731">
    <property type="component" value="Unassembled WGS sequence"/>
</dbReference>
<evidence type="ECO:0000313" key="3">
    <source>
        <dbReference type="Proteomes" id="UP000239731"/>
    </source>
</evidence>
<evidence type="ECO:0000313" key="2">
    <source>
        <dbReference type="EMBL" id="PRW94336.1"/>
    </source>
</evidence>
<proteinExistence type="predicted"/>
<dbReference type="EMBL" id="PVUH01000003">
    <property type="protein sequence ID" value="PRW94336.1"/>
    <property type="molecule type" value="Genomic_DNA"/>
</dbReference>
<protein>
    <submittedName>
        <fullName evidence="2">Uncharacterized protein</fullName>
    </submittedName>
</protein>
<comment type="caution">
    <text evidence="2">The sequence shown here is derived from an EMBL/GenBank/DDBJ whole genome shotgun (WGS) entry which is preliminary data.</text>
</comment>
<organism evidence="2 3">
    <name type="scientific">Pseudomonas fluorescens</name>
    <dbReference type="NCBI Taxonomy" id="294"/>
    <lineage>
        <taxon>Bacteria</taxon>
        <taxon>Pseudomonadati</taxon>
        <taxon>Pseudomonadota</taxon>
        <taxon>Gammaproteobacteria</taxon>
        <taxon>Pseudomonadales</taxon>
        <taxon>Pseudomonadaceae</taxon>
        <taxon>Pseudomonas</taxon>
    </lineage>
</organism>
<reference evidence="2 3" key="1">
    <citation type="submission" date="2018-03" db="EMBL/GenBank/DDBJ databases">
        <title>Blue discolouration in mozzarella cheese caused by Pseudomonas fluorescens.</title>
        <authorList>
            <person name="Chiesa F."/>
            <person name="Dalmasso A."/>
            <person name="Lomonaco S."/>
        </authorList>
    </citation>
    <scope>NUCLEOTIDE SEQUENCE [LARGE SCALE GENOMIC DNA]</scope>
    <source>
        <strain evidence="2 3">11293</strain>
    </source>
</reference>
<evidence type="ECO:0000256" key="1">
    <source>
        <dbReference type="SAM" id="MobiDB-lite"/>
    </source>
</evidence>
<sequence>MAAAHGFKAVFGHAEPRRGAEWWGKSALVTFALFESDPPPGGTQSGRYRRNGYVLGITGSPVRRPSQASQLPHWDPRASGR</sequence>